<accession>A0ABT4M9F9</accession>
<dbReference type="Gene3D" id="1.25.40.10">
    <property type="entry name" value="Tetratricopeptide repeat domain"/>
    <property type="match status" value="1"/>
</dbReference>
<keyword evidence="3" id="KW-1185">Reference proteome</keyword>
<dbReference type="Pfam" id="PF12688">
    <property type="entry name" value="TPR_5"/>
    <property type="match status" value="1"/>
</dbReference>
<protein>
    <submittedName>
        <fullName evidence="2">Tetratricopeptide repeat protein</fullName>
    </submittedName>
</protein>
<dbReference type="InterPro" id="IPR011990">
    <property type="entry name" value="TPR-like_helical_dom_sf"/>
</dbReference>
<evidence type="ECO:0000313" key="2">
    <source>
        <dbReference type="EMBL" id="MCZ4517210.1"/>
    </source>
</evidence>
<dbReference type="InterPro" id="IPR041656">
    <property type="entry name" value="TPR_5"/>
</dbReference>
<evidence type="ECO:0000259" key="1">
    <source>
        <dbReference type="Pfam" id="PF12688"/>
    </source>
</evidence>
<comment type="caution">
    <text evidence="2">The sequence shown here is derived from an EMBL/GenBank/DDBJ whole genome shotgun (WGS) entry which is preliminary data.</text>
</comment>
<evidence type="ECO:0000313" key="3">
    <source>
        <dbReference type="Proteomes" id="UP001081071"/>
    </source>
</evidence>
<proteinExistence type="predicted"/>
<name>A0ABT4M9F9_9NOCA</name>
<dbReference type="RefSeq" id="WP_269601817.1">
    <property type="nucleotide sequence ID" value="NZ_JAPWIJ010000001.1"/>
</dbReference>
<organism evidence="2 3">
    <name type="scientific">Rhodococcus ruber</name>
    <dbReference type="NCBI Taxonomy" id="1830"/>
    <lineage>
        <taxon>Bacteria</taxon>
        <taxon>Bacillati</taxon>
        <taxon>Actinomycetota</taxon>
        <taxon>Actinomycetes</taxon>
        <taxon>Mycobacteriales</taxon>
        <taxon>Nocardiaceae</taxon>
        <taxon>Rhodococcus</taxon>
    </lineage>
</organism>
<gene>
    <name evidence="2" type="ORF">O4220_01690</name>
</gene>
<dbReference type="EMBL" id="JAPWIJ010000001">
    <property type="protein sequence ID" value="MCZ4517210.1"/>
    <property type="molecule type" value="Genomic_DNA"/>
</dbReference>
<dbReference type="Proteomes" id="UP001081071">
    <property type="component" value="Unassembled WGS sequence"/>
</dbReference>
<sequence length="166" mass="18088">MTTGGGNVDPLMAFWRDADDADPDRMRVEMEHLLSAASYSDARVLFERASLDDFLGDEAGAIPLYQASLSAGLDGDRENQARIQLASSLRNVGRLRDALQVLHSFEFSNEYISARDAFVALNFWDMGDAAQALRSALQAASPATGRYRRAIGAYAAELSTRPEGNP</sequence>
<reference evidence="2" key="1">
    <citation type="submission" date="2022-12" db="EMBL/GenBank/DDBJ databases">
        <authorList>
            <person name="Krivoruchko A.V."/>
            <person name="Elkin A."/>
        </authorList>
    </citation>
    <scope>NUCLEOTIDE SEQUENCE</scope>
    <source>
        <strain evidence="2">IEGM 1391</strain>
    </source>
</reference>
<feature type="domain" description="Tetratrico peptide repeat group 5" evidence="1">
    <location>
        <begin position="44"/>
        <end position="158"/>
    </location>
</feature>